<gene>
    <name evidence="3" type="ORF">KT71_07554</name>
</gene>
<evidence type="ECO:0000313" key="3">
    <source>
        <dbReference type="EMBL" id="EAQ97217.2"/>
    </source>
</evidence>
<dbReference type="AlphaFoldDB" id="A4A9Q0"/>
<name>A4A9Q0_9GAMM</name>
<keyword evidence="1" id="KW-0732">Signal</keyword>
<dbReference type="Gene3D" id="3.60.10.10">
    <property type="entry name" value="Endonuclease/exonuclease/phosphatase"/>
    <property type="match status" value="1"/>
</dbReference>
<protein>
    <recommendedName>
        <fullName evidence="2">Endonuclease/exonuclease/phosphatase domain-containing protein</fullName>
    </recommendedName>
</protein>
<dbReference type="EMBL" id="AAOA02000004">
    <property type="protein sequence ID" value="EAQ97217.2"/>
    <property type="molecule type" value="Genomic_DNA"/>
</dbReference>
<dbReference type="eggNOG" id="COG3021">
    <property type="taxonomic scope" value="Bacteria"/>
</dbReference>
<sequence>MTRCPFTLCASAIFLVTLLSSHASQSAPPHRTVDACATALGTPSSVAAAPLPGLLRIRSWNVMKFDLPGAEEELRDHISHSDLMLLQESVRGLKAGSETLPYRYFSPGYKRGEEATGVEIRSRFSADVVCELQFYEPWLRTPKAVSVLRLPFREAAILLINLHAINFTLTVDDYRAQFMALSPLIRSHTGPAIIAGDFNHWNPWREEALLSWSRNMDLNEVSFTLDWRSRHVGAAVDALFLRGFGVVARGAFPTRQSDHHAIAASLVPLRDLPAGEADSHAQDAQPAPGH</sequence>
<dbReference type="HOGENOM" id="CLU_083563_0_0_6"/>
<dbReference type="Pfam" id="PF03372">
    <property type="entry name" value="Exo_endo_phos"/>
    <property type="match status" value="1"/>
</dbReference>
<dbReference type="Proteomes" id="UP000019205">
    <property type="component" value="Chromosome"/>
</dbReference>
<dbReference type="OrthoDB" id="9793162at2"/>
<accession>A4A9Q0</accession>
<feature type="chain" id="PRO_5002664499" description="Endonuclease/exonuclease/phosphatase domain-containing protein" evidence="1">
    <location>
        <begin position="27"/>
        <end position="290"/>
    </location>
</feature>
<organism evidence="3 4">
    <name type="scientific">Congregibacter litoralis KT71</name>
    <dbReference type="NCBI Taxonomy" id="314285"/>
    <lineage>
        <taxon>Bacteria</taxon>
        <taxon>Pseudomonadati</taxon>
        <taxon>Pseudomonadota</taxon>
        <taxon>Gammaproteobacteria</taxon>
        <taxon>Cellvibrionales</taxon>
        <taxon>Halieaceae</taxon>
        <taxon>Congregibacter</taxon>
    </lineage>
</organism>
<keyword evidence="4" id="KW-1185">Reference proteome</keyword>
<feature type="signal peptide" evidence="1">
    <location>
        <begin position="1"/>
        <end position="26"/>
    </location>
</feature>
<proteinExistence type="predicted"/>
<dbReference type="RefSeq" id="WP_023660305.1">
    <property type="nucleotide sequence ID" value="NZ_CM002299.1"/>
</dbReference>
<dbReference type="InterPro" id="IPR005135">
    <property type="entry name" value="Endo/exonuclease/phosphatase"/>
</dbReference>
<dbReference type="STRING" id="314285.KT71_07554"/>
<comment type="caution">
    <text evidence="3">The sequence shown here is derived from an EMBL/GenBank/DDBJ whole genome shotgun (WGS) entry which is preliminary data.</text>
</comment>
<reference evidence="3 4" key="2">
    <citation type="journal article" date="2009" name="PLoS ONE">
        <title>The photosynthetic apparatus and its regulation in the aerobic gammaproteobacterium Congregibacter litoralis gen. nov., sp. nov.</title>
        <authorList>
            <person name="Spring S."/>
            <person name="Lunsdorf H."/>
            <person name="Fuchs B.M."/>
            <person name="Tindall B.J."/>
        </authorList>
    </citation>
    <scope>NUCLEOTIDE SEQUENCE [LARGE SCALE GENOMIC DNA]</scope>
    <source>
        <strain evidence="3">KT71</strain>
    </source>
</reference>
<dbReference type="GO" id="GO:0003824">
    <property type="term" value="F:catalytic activity"/>
    <property type="evidence" value="ECO:0007669"/>
    <property type="project" value="InterPro"/>
</dbReference>
<feature type="domain" description="Endonuclease/exonuclease/phosphatase" evidence="2">
    <location>
        <begin position="59"/>
        <end position="259"/>
    </location>
</feature>
<evidence type="ECO:0000256" key="1">
    <source>
        <dbReference type="SAM" id="SignalP"/>
    </source>
</evidence>
<dbReference type="InterPro" id="IPR036691">
    <property type="entry name" value="Endo/exonu/phosph_ase_sf"/>
</dbReference>
<dbReference type="SUPFAM" id="SSF56219">
    <property type="entry name" value="DNase I-like"/>
    <property type="match status" value="1"/>
</dbReference>
<reference evidence="3 4" key="1">
    <citation type="journal article" date="2007" name="Proc. Natl. Acad. Sci. U.S.A.">
        <title>Characterization of a marine gammaproteobacterium capable of aerobic anoxygenic photosynthesis.</title>
        <authorList>
            <person name="Fuchs B.M."/>
            <person name="Spring S."/>
            <person name="Teeling H."/>
            <person name="Quast C."/>
            <person name="Wulf J."/>
            <person name="Schattenhofer M."/>
            <person name="Yan S."/>
            <person name="Ferriera S."/>
            <person name="Johnson J."/>
            <person name="Glockner F.O."/>
            <person name="Amann R."/>
        </authorList>
    </citation>
    <scope>NUCLEOTIDE SEQUENCE [LARGE SCALE GENOMIC DNA]</scope>
    <source>
        <strain evidence="3">KT71</strain>
    </source>
</reference>
<evidence type="ECO:0000313" key="4">
    <source>
        <dbReference type="Proteomes" id="UP000019205"/>
    </source>
</evidence>
<evidence type="ECO:0000259" key="2">
    <source>
        <dbReference type="Pfam" id="PF03372"/>
    </source>
</evidence>